<feature type="compositionally biased region" description="Basic and acidic residues" evidence="1">
    <location>
        <begin position="48"/>
        <end position="58"/>
    </location>
</feature>
<accession>A0A7W0I730</accession>
<evidence type="ECO:0000313" key="2">
    <source>
        <dbReference type="EMBL" id="MBA2944539.1"/>
    </source>
</evidence>
<dbReference type="RefSeq" id="WP_181655485.1">
    <property type="nucleotide sequence ID" value="NZ_JACEHE010000001.1"/>
</dbReference>
<comment type="caution">
    <text evidence="2">The sequence shown here is derived from an EMBL/GenBank/DDBJ whole genome shotgun (WGS) entry which is preliminary data.</text>
</comment>
<evidence type="ECO:0000313" key="3">
    <source>
        <dbReference type="Proteomes" id="UP000545761"/>
    </source>
</evidence>
<sequence>MKSGASEYDPWLYSHTPSQAEGERDEPSERGAMEQHPDVPRTEPSQAEGERGNETPAK</sequence>
<reference evidence="2 3" key="1">
    <citation type="submission" date="2020-07" db="EMBL/GenBank/DDBJ databases">
        <title>Streptomyces isolated from Indian soil.</title>
        <authorList>
            <person name="Mandal S."/>
            <person name="Maiti P.K."/>
        </authorList>
    </citation>
    <scope>NUCLEOTIDE SEQUENCE [LARGE SCALE GENOMIC DNA]</scope>
    <source>
        <strain evidence="2 3">PSKA28</strain>
    </source>
</reference>
<protein>
    <submittedName>
        <fullName evidence="2">Uncharacterized protein</fullName>
    </submittedName>
</protein>
<proteinExistence type="predicted"/>
<name>A0A7W0I730_9ACTN</name>
<gene>
    <name evidence="2" type="ORF">H1D24_01560</name>
</gene>
<dbReference type="AlphaFoldDB" id="A0A7W0I730"/>
<evidence type="ECO:0000256" key="1">
    <source>
        <dbReference type="SAM" id="MobiDB-lite"/>
    </source>
</evidence>
<dbReference type="EMBL" id="JACEHE010000001">
    <property type="protein sequence ID" value="MBA2944539.1"/>
    <property type="molecule type" value="Genomic_DNA"/>
</dbReference>
<organism evidence="2 3">
    <name type="scientific">Streptomyces himalayensis subsp. himalayensis</name>
    <dbReference type="NCBI Taxonomy" id="2756131"/>
    <lineage>
        <taxon>Bacteria</taxon>
        <taxon>Bacillati</taxon>
        <taxon>Actinomycetota</taxon>
        <taxon>Actinomycetes</taxon>
        <taxon>Kitasatosporales</taxon>
        <taxon>Streptomycetaceae</taxon>
        <taxon>Streptomyces</taxon>
        <taxon>Streptomyces himalayensis</taxon>
    </lineage>
</organism>
<feature type="region of interest" description="Disordered" evidence="1">
    <location>
        <begin position="1"/>
        <end position="58"/>
    </location>
</feature>
<dbReference type="Proteomes" id="UP000545761">
    <property type="component" value="Unassembled WGS sequence"/>
</dbReference>
<feature type="compositionally biased region" description="Basic and acidic residues" evidence="1">
    <location>
        <begin position="21"/>
        <end position="41"/>
    </location>
</feature>